<sequence>MNWFTKLVIALALLPLQVATSVADTPKITVEVAVVVRTPEKPFGVSLEDELKEAVKSTAAARLGVEALFKHWLPGKSESICSST</sequence>
<dbReference type="Proteomes" id="UP000253562">
    <property type="component" value="Unassembled WGS sequence"/>
</dbReference>
<feature type="chain" id="PRO_5016637853" evidence="1">
    <location>
        <begin position="24"/>
        <end position="84"/>
    </location>
</feature>
<evidence type="ECO:0000313" key="2">
    <source>
        <dbReference type="EMBL" id="RCS54603.1"/>
    </source>
</evidence>
<dbReference type="EMBL" id="QPEX01000010">
    <property type="protein sequence ID" value="RCS54603.1"/>
    <property type="molecule type" value="Genomic_DNA"/>
</dbReference>
<protein>
    <submittedName>
        <fullName evidence="2">Uncharacterized protein</fullName>
    </submittedName>
</protein>
<gene>
    <name evidence="2" type="ORF">DTL42_05575</name>
</gene>
<organism evidence="2 3">
    <name type="scientific">Bremerella cremea</name>
    <dbReference type="NCBI Taxonomy" id="1031537"/>
    <lineage>
        <taxon>Bacteria</taxon>
        <taxon>Pseudomonadati</taxon>
        <taxon>Planctomycetota</taxon>
        <taxon>Planctomycetia</taxon>
        <taxon>Pirellulales</taxon>
        <taxon>Pirellulaceae</taxon>
        <taxon>Bremerella</taxon>
    </lineage>
</organism>
<comment type="caution">
    <text evidence="2">The sequence shown here is derived from an EMBL/GenBank/DDBJ whole genome shotgun (WGS) entry which is preliminary data.</text>
</comment>
<dbReference type="RefSeq" id="WP_114367668.1">
    <property type="nucleotide sequence ID" value="NZ_QPEX01000010.1"/>
</dbReference>
<proteinExistence type="predicted"/>
<keyword evidence="1" id="KW-0732">Signal</keyword>
<reference evidence="2 3" key="1">
    <citation type="submission" date="2018-07" db="EMBL/GenBank/DDBJ databases">
        <title>Comparative genomes isolates from brazilian mangrove.</title>
        <authorList>
            <person name="De Araujo J.E."/>
            <person name="Taketani R.G."/>
            <person name="Silva M.C.P."/>
            <person name="Lourenco M.V."/>
            <person name="Oliveira V.M."/>
            <person name="Andreote F.D."/>
        </authorList>
    </citation>
    <scope>NUCLEOTIDE SEQUENCE [LARGE SCALE GENOMIC DNA]</scope>
    <source>
        <strain evidence="2 3">HEX PRIS-MGV</strain>
    </source>
</reference>
<evidence type="ECO:0000313" key="3">
    <source>
        <dbReference type="Proteomes" id="UP000253562"/>
    </source>
</evidence>
<evidence type="ECO:0000256" key="1">
    <source>
        <dbReference type="SAM" id="SignalP"/>
    </source>
</evidence>
<name>A0A368KVY3_9BACT</name>
<accession>A0A368KVY3</accession>
<feature type="signal peptide" evidence="1">
    <location>
        <begin position="1"/>
        <end position="23"/>
    </location>
</feature>
<dbReference type="AlphaFoldDB" id="A0A368KVY3"/>